<name>A0AAJ6YLX4_9HYME</name>
<protein>
    <submittedName>
        <fullName evidence="6">DNA polymerase delta small subunit-like</fullName>
    </submittedName>
</protein>
<organism evidence="5 6">
    <name type="scientific">Ceratosolen solmsi marchali</name>
    <dbReference type="NCBI Taxonomy" id="326594"/>
    <lineage>
        <taxon>Eukaryota</taxon>
        <taxon>Metazoa</taxon>
        <taxon>Ecdysozoa</taxon>
        <taxon>Arthropoda</taxon>
        <taxon>Hexapoda</taxon>
        <taxon>Insecta</taxon>
        <taxon>Pterygota</taxon>
        <taxon>Neoptera</taxon>
        <taxon>Endopterygota</taxon>
        <taxon>Hymenoptera</taxon>
        <taxon>Apocrita</taxon>
        <taxon>Proctotrupomorpha</taxon>
        <taxon>Chalcidoidea</taxon>
        <taxon>Agaonidae</taxon>
        <taxon>Agaoninae</taxon>
        <taxon>Ceratosolen</taxon>
    </lineage>
</organism>
<dbReference type="PANTHER" id="PTHR10416">
    <property type="entry name" value="DNA POLYMERASE DELTA SUBUNIT 2"/>
    <property type="match status" value="1"/>
</dbReference>
<accession>A0AAJ6YLX4</accession>
<comment type="similarity">
    <text evidence="1">Belongs to the DNA polymerase delta/II small subunit family.</text>
</comment>
<dbReference type="InterPro" id="IPR007185">
    <property type="entry name" value="DNA_pol_a/d/e_bsu"/>
</dbReference>
<dbReference type="GO" id="GO:0006271">
    <property type="term" value="P:DNA strand elongation involved in DNA replication"/>
    <property type="evidence" value="ECO:0007669"/>
    <property type="project" value="TreeGrafter"/>
</dbReference>
<dbReference type="GO" id="GO:0003677">
    <property type="term" value="F:DNA binding"/>
    <property type="evidence" value="ECO:0007669"/>
    <property type="project" value="InterPro"/>
</dbReference>
<evidence type="ECO:0000259" key="4">
    <source>
        <dbReference type="Pfam" id="PF18018"/>
    </source>
</evidence>
<dbReference type="PANTHER" id="PTHR10416:SF0">
    <property type="entry name" value="DNA POLYMERASE DELTA SUBUNIT 2"/>
    <property type="match status" value="1"/>
</dbReference>
<evidence type="ECO:0000256" key="2">
    <source>
        <dbReference type="ARBA" id="ARBA00022705"/>
    </source>
</evidence>
<evidence type="ECO:0000313" key="5">
    <source>
        <dbReference type="Proteomes" id="UP000695007"/>
    </source>
</evidence>
<sequence>MMQKEENDSDENSCVFERQTAEYSDQTSQFSSENDNYTKQFARLYLKRIEELSSILKKKLLAKWGSDANLIPLSELGDQNGRRCAIIGTLYKYQKYKPSILQDLSDKCQLSAPEVKEDYCSEDDQLFLEDQTSRIKLTGSQVNVRESVTGVVCAVIGTENKKSTFEVEDWCFCGCPIQSSVSSNSTSSGKLVFISGLEFASNPPNSALSLFIDWLGGLLGNEKVQRDQASVVRLVIAGNSIKNFSHHHASTGHASGKAEDTATAEEVSNGVKRFDKFLETVGINCYITVLPGEFDITALMMPQRAMQPGLFPGARKLNTVSGVTNPWIGKVSNRIITGTSGQPIQNIQKVCGKDTLEPIEWLERSLEWRHLCPTAPDTVPCLPFYKSDPFILKECPDIYFSGNMEKFQTRLYEGKEGQKVCLLCIPKFSATQTAVVVDLETLDARPISFGFH</sequence>
<dbReference type="AlphaFoldDB" id="A0AAJ6YLX4"/>
<keyword evidence="5" id="KW-1185">Reference proteome</keyword>
<reference evidence="6" key="1">
    <citation type="submission" date="2025-08" db="UniProtKB">
        <authorList>
            <consortium name="RefSeq"/>
        </authorList>
    </citation>
    <scope>IDENTIFICATION</scope>
</reference>
<dbReference type="KEGG" id="csol:105364300"/>
<dbReference type="Gene3D" id="3.60.21.50">
    <property type="match status" value="1"/>
</dbReference>
<dbReference type="InterPro" id="IPR040663">
    <property type="entry name" value="DNA_pol_D_N"/>
</dbReference>
<dbReference type="Pfam" id="PF18018">
    <property type="entry name" value="DNA_pol_D_N"/>
    <property type="match status" value="1"/>
</dbReference>
<dbReference type="GO" id="GO:0043625">
    <property type="term" value="C:delta DNA polymerase complex"/>
    <property type="evidence" value="ECO:0007669"/>
    <property type="project" value="TreeGrafter"/>
</dbReference>
<dbReference type="Pfam" id="PF04042">
    <property type="entry name" value="DNA_pol_E_B"/>
    <property type="match status" value="1"/>
</dbReference>
<dbReference type="GeneID" id="105364300"/>
<dbReference type="InterPro" id="IPR024826">
    <property type="entry name" value="DNA_pol_delta/II_ssu"/>
</dbReference>
<evidence type="ECO:0000313" key="6">
    <source>
        <dbReference type="RefSeq" id="XP_011500495.1"/>
    </source>
</evidence>
<gene>
    <name evidence="6" type="primary">LOC105364300</name>
</gene>
<dbReference type="RefSeq" id="XP_011500495.1">
    <property type="nucleotide sequence ID" value="XM_011502193.1"/>
</dbReference>
<proteinExistence type="inferred from homology"/>
<feature type="domain" description="DNA polymerase alpha/delta/epsilon subunit B" evidence="3">
    <location>
        <begin position="191"/>
        <end position="408"/>
    </location>
</feature>
<evidence type="ECO:0000259" key="3">
    <source>
        <dbReference type="Pfam" id="PF04042"/>
    </source>
</evidence>
<dbReference type="Proteomes" id="UP000695007">
    <property type="component" value="Unplaced"/>
</dbReference>
<evidence type="ECO:0000256" key="1">
    <source>
        <dbReference type="ARBA" id="ARBA00006035"/>
    </source>
</evidence>
<feature type="domain" description="DNA polymerase delta subunit OB-fold" evidence="4">
    <location>
        <begin position="40"/>
        <end position="170"/>
    </location>
</feature>
<keyword evidence="2" id="KW-0235">DNA replication</keyword>